<feature type="active site" evidence="3">
    <location>
        <position position="170"/>
    </location>
</feature>
<dbReference type="InterPro" id="IPR006115">
    <property type="entry name" value="6PGDH_NADP-bd"/>
</dbReference>
<dbReference type="InterPro" id="IPR015815">
    <property type="entry name" value="HIBADH-related"/>
</dbReference>
<dbReference type="PIRSF" id="PIRSF000103">
    <property type="entry name" value="HIBADH"/>
    <property type="match status" value="1"/>
</dbReference>
<dbReference type="InterPro" id="IPR008927">
    <property type="entry name" value="6-PGluconate_DH-like_C_sf"/>
</dbReference>
<proteinExistence type="predicted"/>
<feature type="domain" description="3-hydroxyisobutyrate dehydrogenase-like NAD-binding" evidence="5">
    <location>
        <begin position="166"/>
        <end position="281"/>
    </location>
</feature>
<organism evidence="6 7">
    <name type="scientific">Desulfovibrio porci</name>
    <dbReference type="NCBI Taxonomy" id="2605782"/>
    <lineage>
        <taxon>Bacteria</taxon>
        <taxon>Pseudomonadati</taxon>
        <taxon>Thermodesulfobacteriota</taxon>
        <taxon>Desulfovibrionia</taxon>
        <taxon>Desulfovibrionales</taxon>
        <taxon>Desulfovibrionaceae</taxon>
        <taxon>Desulfovibrio</taxon>
    </lineage>
</organism>
<dbReference type="InterPro" id="IPR013328">
    <property type="entry name" value="6PGD_dom2"/>
</dbReference>
<dbReference type="AlphaFoldDB" id="A0A6L5XNV9"/>
<evidence type="ECO:0000313" key="6">
    <source>
        <dbReference type="EMBL" id="MSS28659.1"/>
    </source>
</evidence>
<evidence type="ECO:0000259" key="5">
    <source>
        <dbReference type="Pfam" id="PF14833"/>
    </source>
</evidence>
<dbReference type="SUPFAM" id="SSF48179">
    <property type="entry name" value="6-phosphogluconate dehydrogenase C-terminal domain-like"/>
    <property type="match status" value="1"/>
</dbReference>
<protein>
    <submittedName>
        <fullName evidence="6">NAD(P)-dependent oxidoreductase</fullName>
    </submittedName>
</protein>
<dbReference type="PANTHER" id="PTHR43060">
    <property type="entry name" value="3-HYDROXYISOBUTYRATE DEHYDROGENASE-LIKE 1, MITOCHONDRIAL-RELATED"/>
    <property type="match status" value="1"/>
</dbReference>
<reference evidence="6 7" key="1">
    <citation type="submission" date="2019-09" db="EMBL/GenBank/DDBJ databases">
        <title>In-depth cultivation of the pig gut microbiome towards novel bacterial diversity and tailored functional studies.</title>
        <authorList>
            <person name="Wylensek D."/>
            <person name="Hitch T.C.A."/>
            <person name="Clavel T."/>
        </authorList>
    </citation>
    <scope>NUCLEOTIDE SEQUENCE [LARGE SCALE GENOMIC DNA]</scope>
    <source>
        <strain evidence="6 7">PG-178-WT-4</strain>
    </source>
</reference>
<dbReference type="InterPro" id="IPR036291">
    <property type="entry name" value="NAD(P)-bd_dom_sf"/>
</dbReference>
<sequence>MNIGFWGVGLMGAPLARRLIKAGYNVLAYSRNLAKAREVADAGRTGSATDRVEDLAACDVLFTCLALPEHVRRAVSGPTGLYGRMNRGAVHVECSTIDPALAESLAEEAARRGIAYVQATLGKTPLAAAGGEAPIFTGGDAAARKRVWPLLEVMGKPEDVSSINAACAIKLISNLVGMANLAVLAEGMRLGQRAGIAPELLLRLLADTGARGFQMETRGPWIANKDFAPRFALSLAHKDMRLGCEMARHQRVSTPVLEAARAVFAAAEAQGLGKLDCAAVSEVSPQTEEASARS</sequence>
<dbReference type="SUPFAM" id="SSF51735">
    <property type="entry name" value="NAD(P)-binding Rossmann-fold domains"/>
    <property type="match status" value="1"/>
</dbReference>
<dbReference type="PANTHER" id="PTHR43060:SF15">
    <property type="entry name" value="3-HYDROXYISOBUTYRATE DEHYDROGENASE-LIKE 1, MITOCHONDRIAL-RELATED"/>
    <property type="match status" value="1"/>
</dbReference>
<feature type="domain" description="6-phosphogluconate dehydrogenase NADP-binding" evidence="4">
    <location>
        <begin position="2"/>
        <end position="156"/>
    </location>
</feature>
<evidence type="ECO:0000259" key="4">
    <source>
        <dbReference type="Pfam" id="PF03446"/>
    </source>
</evidence>
<evidence type="ECO:0000256" key="2">
    <source>
        <dbReference type="ARBA" id="ARBA00023027"/>
    </source>
</evidence>
<dbReference type="Pfam" id="PF03446">
    <property type="entry name" value="NAD_binding_2"/>
    <property type="match status" value="1"/>
</dbReference>
<comment type="caution">
    <text evidence="6">The sequence shown here is derived from an EMBL/GenBank/DDBJ whole genome shotgun (WGS) entry which is preliminary data.</text>
</comment>
<dbReference type="Proteomes" id="UP000477488">
    <property type="component" value="Unassembled WGS sequence"/>
</dbReference>
<dbReference type="EMBL" id="VUMH01000012">
    <property type="protein sequence ID" value="MSS28659.1"/>
    <property type="molecule type" value="Genomic_DNA"/>
</dbReference>
<evidence type="ECO:0000256" key="1">
    <source>
        <dbReference type="ARBA" id="ARBA00023002"/>
    </source>
</evidence>
<dbReference type="GO" id="GO:0051287">
    <property type="term" value="F:NAD binding"/>
    <property type="evidence" value="ECO:0007669"/>
    <property type="project" value="InterPro"/>
</dbReference>
<keyword evidence="1" id="KW-0560">Oxidoreductase</keyword>
<evidence type="ECO:0000313" key="7">
    <source>
        <dbReference type="Proteomes" id="UP000477488"/>
    </source>
</evidence>
<dbReference type="GO" id="GO:0050661">
    <property type="term" value="F:NADP binding"/>
    <property type="evidence" value="ECO:0007669"/>
    <property type="project" value="InterPro"/>
</dbReference>
<accession>A0A6L5XNV9</accession>
<evidence type="ECO:0000256" key="3">
    <source>
        <dbReference type="PIRSR" id="PIRSR000103-1"/>
    </source>
</evidence>
<dbReference type="Pfam" id="PF14833">
    <property type="entry name" value="NAD_binding_11"/>
    <property type="match status" value="1"/>
</dbReference>
<name>A0A6L5XNV9_9BACT</name>
<dbReference type="Gene3D" id="1.10.1040.10">
    <property type="entry name" value="N-(1-d-carboxylethyl)-l-norvaline Dehydrogenase, domain 2"/>
    <property type="match status" value="1"/>
</dbReference>
<gene>
    <name evidence="6" type="ORF">FYJ44_11590</name>
</gene>
<dbReference type="GO" id="GO:0016491">
    <property type="term" value="F:oxidoreductase activity"/>
    <property type="evidence" value="ECO:0007669"/>
    <property type="project" value="UniProtKB-KW"/>
</dbReference>
<dbReference type="InterPro" id="IPR029154">
    <property type="entry name" value="HIBADH-like_NADP-bd"/>
</dbReference>
<keyword evidence="7" id="KW-1185">Reference proteome</keyword>
<keyword evidence="2" id="KW-0520">NAD</keyword>
<dbReference type="Gene3D" id="3.40.50.720">
    <property type="entry name" value="NAD(P)-binding Rossmann-like Domain"/>
    <property type="match status" value="1"/>
</dbReference>